<dbReference type="Pfam" id="PF21227">
    <property type="entry name" value="Myb_DNA-binding_7"/>
    <property type="match status" value="1"/>
</dbReference>
<dbReference type="SUPFAM" id="SSF46689">
    <property type="entry name" value="Homeodomain-like"/>
    <property type="match status" value="1"/>
</dbReference>
<organism evidence="8 9">
    <name type="scientific">Callosobruchus maculatus</name>
    <name type="common">Southern cowpea weevil</name>
    <name type="synonym">Pulse bruchid</name>
    <dbReference type="NCBI Taxonomy" id="64391"/>
    <lineage>
        <taxon>Eukaryota</taxon>
        <taxon>Metazoa</taxon>
        <taxon>Ecdysozoa</taxon>
        <taxon>Arthropoda</taxon>
        <taxon>Hexapoda</taxon>
        <taxon>Insecta</taxon>
        <taxon>Pterygota</taxon>
        <taxon>Neoptera</taxon>
        <taxon>Endopterygota</taxon>
        <taxon>Coleoptera</taxon>
        <taxon>Polyphaga</taxon>
        <taxon>Cucujiformia</taxon>
        <taxon>Chrysomeloidea</taxon>
        <taxon>Chrysomelidae</taxon>
        <taxon>Bruchinae</taxon>
        <taxon>Bruchini</taxon>
        <taxon>Callosobruchus</taxon>
    </lineage>
</organism>
<dbReference type="InterPro" id="IPR052435">
    <property type="entry name" value="YY1-Transcr_Regul"/>
</dbReference>
<keyword evidence="4 5" id="KW-0539">Nucleus</keyword>
<reference evidence="8 9" key="1">
    <citation type="submission" date="2019-01" db="EMBL/GenBank/DDBJ databases">
        <authorList>
            <person name="Sayadi A."/>
        </authorList>
    </citation>
    <scope>NUCLEOTIDE SEQUENCE [LARGE SCALE GENOMIC DNA]</scope>
</reference>
<keyword evidence="9" id="KW-1185">Reference proteome</keyword>
<feature type="region of interest" description="Disordered" evidence="6">
    <location>
        <begin position="813"/>
        <end position="848"/>
    </location>
</feature>
<proteinExistence type="predicted"/>
<dbReference type="PROSITE" id="PS51477">
    <property type="entry name" value="PAH"/>
    <property type="match status" value="1"/>
</dbReference>
<dbReference type="InterPro" id="IPR001005">
    <property type="entry name" value="SANT/Myb"/>
</dbReference>
<feature type="compositionally biased region" description="Basic residues" evidence="6">
    <location>
        <begin position="1243"/>
        <end position="1255"/>
    </location>
</feature>
<evidence type="ECO:0000313" key="8">
    <source>
        <dbReference type="EMBL" id="VEN34222.1"/>
    </source>
</evidence>
<dbReference type="EMBL" id="CAACVG010000519">
    <property type="protein sequence ID" value="VEN34222.1"/>
    <property type="molecule type" value="Genomic_DNA"/>
</dbReference>
<dbReference type="PROSITE" id="PS50090">
    <property type="entry name" value="MYB_LIKE"/>
    <property type="match status" value="1"/>
</dbReference>
<dbReference type="GO" id="GO:0006355">
    <property type="term" value="P:regulation of DNA-templated transcription"/>
    <property type="evidence" value="ECO:0007669"/>
    <property type="project" value="InterPro"/>
</dbReference>
<feature type="domain" description="Myb-like" evidence="7">
    <location>
        <begin position="1344"/>
        <end position="1397"/>
    </location>
</feature>
<evidence type="ECO:0000256" key="1">
    <source>
        <dbReference type="ARBA" id="ARBA00004123"/>
    </source>
</evidence>
<keyword evidence="3" id="KW-0804">Transcription</keyword>
<evidence type="ECO:0000256" key="4">
    <source>
        <dbReference type="ARBA" id="ARBA00023242"/>
    </source>
</evidence>
<feature type="compositionally biased region" description="Basic and acidic residues" evidence="6">
    <location>
        <begin position="1211"/>
        <end position="1231"/>
    </location>
</feature>
<dbReference type="Gene3D" id="1.10.10.60">
    <property type="entry name" value="Homeodomain-like"/>
    <property type="match status" value="1"/>
</dbReference>
<evidence type="ECO:0000259" key="7">
    <source>
        <dbReference type="PROSITE" id="PS50090"/>
    </source>
</evidence>
<feature type="compositionally biased region" description="Acidic residues" evidence="6">
    <location>
        <begin position="1"/>
        <end position="16"/>
    </location>
</feature>
<feature type="compositionally biased region" description="Polar residues" evidence="6">
    <location>
        <begin position="1169"/>
        <end position="1179"/>
    </location>
</feature>
<feature type="compositionally biased region" description="Polar residues" evidence="6">
    <location>
        <begin position="1305"/>
        <end position="1315"/>
    </location>
</feature>
<evidence type="ECO:0000256" key="6">
    <source>
        <dbReference type="SAM" id="MobiDB-lite"/>
    </source>
</evidence>
<feature type="compositionally biased region" description="Pro residues" evidence="6">
    <location>
        <begin position="175"/>
        <end position="186"/>
    </location>
</feature>
<dbReference type="PANTHER" id="PTHR16088">
    <property type="entry name" value="YY1 ASSOCIATED PROTEIN-RELATED"/>
    <property type="match status" value="1"/>
</dbReference>
<name>A0A653BF59_CALMS</name>
<evidence type="ECO:0000256" key="5">
    <source>
        <dbReference type="PROSITE-ProRule" id="PRU00810"/>
    </source>
</evidence>
<dbReference type="PANTHER" id="PTHR16088:SF3">
    <property type="entry name" value="GON-4-LIKE PROTEIN"/>
    <property type="match status" value="1"/>
</dbReference>
<evidence type="ECO:0000313" key="9">
    <source>
        <dbReference type="Proteomes" id="UP000410492"/>
    </source>
</evidence>
<protein>
    <recommendedName>
        <fullName evidence="7">Myb-like domain-containing protein</fullName>
    </recommendedName>
</protein>
<keyword evidence="2" id="KW-0805">Transcription regulation</keyword>
<sequence>MEESNCIETNDSEEDSDGKLKIAIESPLPRRKSPLRPTKSEKLIIEKIEDEFERRLEEKAAKVKLNATHVKNIIRHVVTNEHVLALVKKAENPNLYMETPLTYEPKLTRAKARELLSTVPAQPIPWTNKKPDSEVQALINDELPEDSDDDEYVPGTEDTGESESDRESSIFSDPPSVPPPTPPSPSPKKKRKEKKISYSEDGVFKIPEIKTKEGDTEVVLDETTIAKRTRSKLCLNDTPLERIEEAFIPPDIPPDFYDMECDNEINDDWMDFLKTFTRPLEEVVKAPEDEEHDPEYNILGDEDVSKIDKEELREELRIDKAVKITKKELNSLIDELLEYSDTYCSVEMNKLEQSFMADHPEESSTMIDNEESTIVAEQTMDPGEESIHIIVDMSRTQVMVLQQQMRQHVQLLTQNFILSYYHPEFHHYSSQLKEYLLNLKFLCGDKERSMFNAINLKNAVELVYRWEAIVATENEAVTKMKMHVSSTLAKMIDYKLMGNTYIPTFPTLILETIAQSDVFIYPSLLPKIPFKSAKMFKGILPFTNSEDNLIALGLEQFVPLTLVTRRGQLQWKAACVSIHEYIMPYRDVSTIKNHIQKCKSYRCSDNPIRYYFERKKAPTTVHYVMGLNHMEVLPPCKRRPVELPYQWKNFIYPNPTTVVPPAATASPLVNCHIGTFTPRKTILPNTTYFTISTPILSNQPKRKKRRVRRKAKLVFLNKSSEQKVDPITKFVKCLSRPSSIRKLLSLFMAEDKGETSLEGSSETEKPQEPLQTPEQTPKPDNHVGCIPQQQSFLDCNGSLPSMPFIATPVKTDIQPDKKNQNESPECSVNTRQNEETINTSQENSELEKDNLEDIQTLMAASSNTKAIRKEPSGAEKKKAKIRREFVANLAIAAPEDPEVERQKDEMFALAYYDKMRETLEMDDYHKIMQILNEHEADAVDLYHKVIKILRPKYEELAEEFLLFLREKEAAAVNELVPWIRMNNRSKFLRKLETYFKDQPAKLKKIYSLLVELSSTVDVSMEMVKTKLMPFFKGNAILSDLFLLNFLSEKPPASLLEGPYETIDIDREIDKTNSEEPYEVIKVPEGEDKYGCPSCICSCHEIEDPEFKTRYRHCIKCGTKFINGRVFIQSGRGLRPATVSFPMNPDKDHNVRLAGEASNALHKKRYDLSPSKQIVGSPTKENVEEETDDEKDGKKPKKTQRKRRQPAKRSNSRKDLQKLNNDLKKQFEERSDSVSPTRAEYRQNRKRPYRPKKPNVKKNVEKDEYEGEEKLPSKPGAAPGQQKRFAEEASDNEGAQTPEELPCDQKPTSPEQNTADSESEFCEESSQDNCESDSNSSTSSLSQSDSNAEEHCWKREEDKIILETFQKENDKEVAFRSISHQIRNRSKSQIRKRFDTLMKILIETIGQR</sequence>
<feature type="region of interest" description="Disordered" evidence="6">
    <location>
        <begin position="1161"/>
        <end position="1350"/>
    </location>
</feature>
<feature type="compositionally biased region" description="Acidic residues" evidence="6">
    <location>
        <begin position="1316"/>
        <end position="1325"/>
    </location>
</feature>
<dbReference type="GO" id="GO:0003712">
    <property type="term" value="F:transcription coregulator activity"/>
    <property type="evidence" value="ECO:0007669"/>
    <property type="project" value="TreeGrafter"/>
</dbReference>
<dbReference type="InterPro" id="IPR009057">
    <property type="entry name" value="Homeodomain-like_sf"/>
</dbReference>
<accession>A0A653BF59</accession>
<evidence type="ECO:0000256" key="3">
    <source>
        <dbReference type="ARBA" id="ARBA00023163"/>
    </source>
</evidence>
<dbReference type="InterPro" id="IPR003822">
    <property type="entry name" value="PAH"/>
</dbReference>
<feature type="compositionally biased region" description="Basic and acidic residues" evidence="6">
    <location>
        <begin position="1257"/>
        <end position="1271"/>
    </location>
</feature>
<gene>
    <name evidence="8" type="ORF">CALMAC_LOCUS496</name>
</gene>
<feature type="compositionally biased region" description="Low complexity" evidence="6">
    <location>
        <begin position="1327"/>
        <end position="1345"/>
    </location>
</feature>
<feature type="region of interest" description="Disordered" evidence="6">
    <location>
        <begin position="141"/>
        <end position="197"/>
    </location>
</feature>
<feature type="compositionally biased region" description="Basic residues" evidence="6">
    <location>
        <begin position="1193"/>
        <end position="1210"/>
    </location>
</feature>
<dbReference type="GO" id="GO:0005634">
    <property type="term" value="C:nucleus"/>
    <property type="evidence" value="ECO:0007669"/>
    <property type="project" value="UniProtKB-SubCell"/>
</dbReference>
<dbReference type="Proteomes" id="UP000410492">
    <property type="component" value="Unassembled WGS sequence"/>
</dbReference>
<feature type="region of interest" description="Disordered" evidence="6">
    <location>
        <begin position="1"/>
        <end position="37"/>
    </location>
</feature>
<evidence type="ECO:0000256" key="2">
    <source>
        <dbReference type="ARBA" id="ARBA00023015"/>
    </source>
</evidence>
<feature type="region of interest" description="Disordered" evidence="6">
    <location>
        <begin position="753"/>
        <end position="788"/>
    </location>
</feature>
<feature type="compositionally biased region" description="Polar residues" evidence="6">
    <location>
        <begin position="821"/>
        <end position="843"/>
    </location>
</feature>
<feature type="compositionally biased region" description="Acidic residues" evidence="6">
    <location>
        <begin position="142"/>
        <end position="162"/>
    </location>
</feature>
<comment type="subcellular location">
    <subcellularLocation>
        <location evidence="1 5">Nucleus</location>
    </subcellularLocation>
</comment>
<dbReference type="OrthoDB" id="6257037at2759"/>